<sequence>SYCNHLFNLLKSELTLIQWVCSLCYTRPHWYNFECKYCKQNDALYTSEEDI</sequence>
<reference evidence="1" key="1">
    <citation type="journal article" date="2021" name="IMA Fungus">
        <title>Genomic characterization of three marine fungi, including Emericellopsis atlantica sp. nov. with signatures of a generalist lifestyle and marine biomass degradation.</title>
        <authorList>
            <person name="Hagestad O.C."/>
            <person name="Hou L."/>
            <person name="Andersen J.H."/>
            <person name="Hansen E.H."/>
            <person name="Altermark B."/>
            <person name="Li C."/>
            <person name="Kuhnert E."/>
            <person name="Cox R.J."/>
            <person name="Crous P.W."/>
            <person name="Spatafora J.W."/>
            <person name="Lail K."/>
            <person name="Amirebrahimi M."/>
            <person name="Lipzen A."/>
            <person name="Pangilinan J."/>
            <person name="Andreopoulos W."/>
            <person name="Hayes R.D."/>
            <person name="Ng V."/>
            <person name="Grigoriev I.V."/>
            <person name="Jackson S.A."/>
            <person name="Sutton T.D.S."/>
            <person name="Dobson A.D.W."/>
            <person name="Rama T."/>
        </authorList>
    </citation>
    <scope>NUCLEOTIDE SEQUENCE</scope>
    <source>
        <strain evidence="1">TRa018bII</strain>
    </source>
</reference>
<name>A0A9P7Y965_9HELO</name>
<dbReference type="OrthoDB" id="5036969at2759"/>
<evidence type="ECO:0008006" key="3">
    <source>
        <dbReference type="Google" id="ProtNLM"/>
    </source>
</evidence>
<evidence type="ECO:0000313" key="2">
    <source>
        <dbReference type="Proteomes" id="UP000824998"/>
    </source>
</evidence>
<comment type="caution">
    <text evidence="1">The sequence shown here is derived from an EMBL/GenBank/DDBJ whole genome shotgun (WGS) entry which is preliminary data.</text>
</comment>
<proteinExistence type="predicted"/>
<organism evidence="1 2">
    <name type="scientific">Amylocarpus encephaloides</name>
    <dbReference type="NCBI Taxonomy" id="45428"/>
    <lineage>
        <taxon>Eukaryota</taxon>
        <taxon>Fungi</taxon>
        <taxon>Dikarya</taxon>
        <taxon>Ascomycota</taxon>
        <taxon>Pezizomycotina</taxon>
        <taxon>Leotiomycetes</taxon>
        <taxon>Helotiales</taxon>
        <taxon>Helotiales incertae sedis</taxon>
        <taxon>Amylocarpus</taxon>
    </lineage>
</organism>
<evidence type="ECO:0000313" key="1">
    <source>
        <dbReference type="EMBL" id="KAG9229474.1"/>
    </source>
</evidence>
<keyword evidence="2" id="KW-1185">Reference proteome</keyword>
<accession>A0A9P7Y965</accession>
<dbReference type="Proteomes" id="UP000824998">
    <property type="component" value="Unassembled WGS sequence"/>
</dbReference>
<feature type="non-terminal residue" evidence="1">
    <location>
        <position position="1"/>
    </location>
</feature>
<dbReference type="AlphaFoldDB" id="A0A9P7Y965"/>
<dbReference type="EMBL" id="MU251765">
    <property type="protein sequence ID" value="KAG9229474.1"/>
    <property type="molecule type" value="Genomic_DNA"/>
</dbReference>
<gene>
    <name evidence="1" type="ORF">BJ875DRAFT_387283</name>
</gene>
<protein>
    <recommendedName>
        <fullName evidence="3">RanBP2-type domain-containing protein</fullName>
    </recommendedName>
</protein>